<sequence>MALPTEKLVHEHVYLGAGHQRNERRVWLVIALTATMMVAEIAAGHLYGSMALVADGWHMSTHAGAMLITALAYLYSRRQARNPRFTFGTGKLGDLAGFASAIVLALIAMLIGWESLLRLANPVAISFSQAIAVAVAGLAVNLVSAFLLKDDHQHHGHAGHAGHAGHGHHGHHGSHQHPAGGHPHHDDAAHSHHDHGHDHDHAHGHAARAPAADNNLRSAYLHVMADALTSVLAIVALVAASIYGWLWLDPLMGIVGALVIAHWSWGLIRQTGLILIDATDAVTGLQTEIRERIETPQETITDLHVWQVGPGHNAAIVAIASQTPHPPAFYKEKLAALTGLSHLTVEVTPVAA</sequence>
<dbReference type="OrthoDB" id="271709at2"/>
<keyword evidence="3 8" id="KW-0812">Transmembrane</keyword>
<keyword evidence="2" id="KW-0813">Transport</keyword>
<dbReference type="PANTHER" id="PTHR45755">
    <property type="match status" value="1"/>
</dbReference>
<dbReference type="InterPro" id="IPR027469">
    <property type="entry name" value="Cation_efflux_TMD_sf"/>
</dbReference>
<feature type="transmembrane region" description="Helical" evidence="8">
    <location>
        <begin position="125"/>
        <end position="148"/>
    </location>
</feature>
<dbReference type="Gene3D" id="1.20.1510.10">
    <property type="entry name" value="Cation efflux protein transmembrane domain"/>
    <property type="match status" value="1"/>
</dbReference>
<comment type="caution">
    <text evidence="10">The sequence shown here is derived from an EMBL/GenBank/DDBJ whole genome shotgun (WGS) entry which is preliminary data.</text>
</comment>
<protein>
    <submittedName>
        <fullName evidence="10">Cation transporter</fullName>
    </submittedName>
</protein>
<dbReference type="GO" id="GO:0016020">
    <property type="term" value="C:membrane"/>
    <property type="evidence" value="ECO:0007669"/>
    <property type="project" value="UniProtKB-SubCell"/>
</dbReference>
<comment type="subcellular location">
    <subcellularLocation>
        <location evidence="1">Membrane</location>
        <topology evidence="1">Multi-pass membrane protein</topology>
    </subcellularLocation>
</comment>
<evidence type="ECO:0000313" key="11">
    <source>
        <dbReference type="Proteomes" id="UP000093111"/>
    </source>
</evidence>
<keyword evidence="5" id="KW-0406">Ion transport</keyword>
<dbReference type="InterPro" id="IPR002524">
    <property type="entry name" value="Cation_efflux"/>
</dbReference>
<dbReference type="NCBIfam" id="TIGR01297">
    <property type="entry name" value="CDF"/>
    <property type="match status" value="1"/>
</dbReference>
<evidence type="ECO:0000256" key="5">
    <source>
        <dbReference type="ARBA" id="ARBA00023065"/>
    </source>
</evidence>
<feature type="transmembrane region" description="Helical" evidence="8">
    <location>
        <begin position="95"/>
        <end position="113"/>
    </location>
</feature>
<dbReference type="GO" id="GO:0006882">
    <property type="term" value="P:intracellular zinc ion homeostasis"/>
    <property type="evidence" value="ECO:0007669"/>
    <property type="project" value="InterPro"/>
</dbReference>
<dbReference type="GO" id="GO:0005385">
    <property type="term" value="F:zinc ion transmembrane transporter activity"/>
    <property type="evidence" value="ECO:0007669"/>
    <property type="project" value="InterPro"/>
</dbReference>
<feature type="transmembrane region" description="Helical" evidence="8">
    <location>
        <begin position="223"/>
        <end position="245"/>
    </location>
</feature>
<evidence type="ECO:0000256" key="8">
    <source>
        <dbReference type="SAM" id="Phobius"/>
    </source>
</evidence>
<dbReference type="EMBL" id="LGLV01000005">
    <property type="protein sequence ID" value="OBZ95973.1"/>
    <property type="molecule type" value="Genomic_DNA"/>
</dbReference>
<feature type="transmembrane region" description="Helical" evidence="8">
    <location>
        <begin position="59"/>
        <end position="75"/>
    </location>
</feature>
<feature type="compositionally biased region" description="Basic and acidic residues" evidence="7">
    <location>
        <begin position="183"/>
        <end position="203"/>
    </location>
</feature>
<feature type="transmembrane region" description="Helical" evidence="8">
    <location>
        <begin position="26"/>
        <end position="47"/>
    </location>
</feature>
<dbReference type="Pfam" id="PF01545">
    <property type="entry name" value="Cation_efflux"/>
    <property type="match status" value="1"/>
</dbReference>
<dbReference type="STRING" id="1612624.ADU59_06160"/>
<feature type="transmembrane region" description="Helical" evidence="8">
    <location>
        <begin position="251"/>
        <end position="268"/>
    </location>
</feature>
<feature type="compositionally biased region" description="Basic residues" evidence="7">
    <location>
        <begin position="154"/>
        <end position="175"/>
    </location>
</feature>
<evidence type="ECO:0000313" key="10">
    <source>
        <dbReference type="EMBL" id="OBZ95973.1"/>
    </source>
</evidence>
<dbReference type="Proteomes" id="UP000093111">
    <property type="component" value="Unassembled WGS sequence"/>
</dbReference>
<feature type="region of interest" description="Disordered" evidence="7">
    <location>
        <begin position="154"/>
        <end position="209"/>
    </location>
</feature>
<dbReference type="NCBIfam" id="NF033827">
    <property type="entry name" value="CDF_efflux_DmeF"/>
    <property type="match status" value="1"/>
</dbReference>
<name>A0A1C7P3W5_9HYPH</name>
<evidence type="ECO:0000256" key="3">
    <source>
        <dbReference type="ARBA" id="ARBA00022692"/>
    </source>
</evidence>
<reference evidence="10 11" key="1">
    <citation type="journal article" date="2016" name="Syst. Appl. Microbiol.">
        <title>Pararhizobium polonicum sp. nov. isolated from tumors on stone fruit rootstocks.</title>
        <authorList>
            <person name="Pulawska J."/>
            <person name="Kuzmanovic N."/>
            <person name="Willems A."/>
            <person name="Pothier J.F."/>
        </authorList>
    </citation>
    <scope>NUCLEOTIDE SEQUENCE [LARGE SCALE GENOMIC DNA]</scope>
    <source>
        <strain evidence="10 11">F5.1</strain>
    </source>
</reference>
<organism evidence="10 11">
    <name type="scientific">Pararhizobium polonicum</name>
    <dbReference type="NCBI Taxonomy" id="1612624"/>
    <lineage>
        <taxon>Bacteria</taxon>
        <taxon>Pseudomonadati</taxon>
        <taxon>Pseudomonadota</taxon>
        <taxon>Alphaproteobacteria</taxon>
        <taxon>Hyphomicrobiales</taxon>
        <taxon>Rhizobiaceae</taxon>
        <taxon>Rhizobium/Agrobacterium group</taxon>
        <taxon>Pararhizobium</taxon>
    </lineage>
</organism>
<proteinExistence type="predicted"/>
<keyword evidence="6 8" id="KW-0472">Membrane</keyword>
<evidence type="ECO:0000256" key="1">
    <source>
        <dbReference type="ARBA" id="ARBA00004141"/>
    </source>
</evidence>
<evidence type="ECO:0000256" key="7">
    <source>
        <dbReference type="SAM" id="MobiDB-lite"/>
    </source>
</evidence>
<evidence type="ECO:0000256" key="6">
    <source>
        <dbReference type="ARBA" id="ARBA00023136"/>
    </source>
</evidence>
<evidence type="ECO:0000256" key="2">
    <source>
        <dbReference type="ARBA" id="ARBA00022448"/>
    </source>
</evidence>
<dbReference type="SUPFAM" id="SSF161111">
    <property type="entry name" value="Cation efflux protein transmembrane domain-like"/>
    <property type="match status" value="1"/>
</dbReference>
<accession>A0A1C7P3W5</accession>
<evidence type="ECO:0000256" key="4">
    <source>
        <dbReference type="ARBA" id="ARBA00022989"/>
    </source>
</evidence>
<evidence type="ECO:0000259" key="9">
    <source>
        <dbReference type="Pfam" id="PF01545"/>
    </source>
</evidence>
<gene>
    <name evidence="10" type="ORF">ADU59_06160</name>
</gene>
<dbReference type="RefSeq" id="WP_068952794.1">
    <property type="nucleotide sequence ID" value="NZ_LGLV01000005.1"/>
</dbReference>
<keyword evidence="4 8" id="KW-1133">Transmembrane helix</keyword>
<keyword evidence="11" id="KW-1185">Reference proteome</keyword>
<dbReference type="PANTHER" id="PTHR45755:SF4">
    <property type="entry name" value="ZINC TRANSPORTER 7"/>
    <property type="match status" value="1"/>
</dbReference>
<dbReference type="InterPro" id="IPR045316">
    <property type="entry name" value="Msc2-like"/>
</dbReference>
<dbReference type="PATRIC" id="fig|1612624.7.peg.1291"/>
<feature type="domain" description="Cation efflux protein transmembrane" evidence="9">
    <location>
        <begin position="26"/>
        <end position="276"/>
    </location>
</feature>
<dbReference type="InterPro" id="IPR058533">
    <property type="entry name" value="Cation_efflux_TM"/>
</dbReference>
<dbReference type="AlphaFoldDB" id="A0A1C7P3W5"/>